<proteinExistence type="predicted"/>
<feature type="region of interest" description="Disordered" evidence="2">
    <location>
        <begin position="880"/>
        <end position="948"/>
    </location>
</feature>
<reference evidence="4" key="1">
    <citation type="journal article" date="2023" name="Mol. Plant Microbe Interact.">
        <title>Elucidating the Obligate Nature and Biological Capacity of an Invasive Fungal Corn Pathogen.</title>
        <authorList>
            <person name="MacCready J.S."/>
            <person name="Roggenkamp E.M."/>
            <person name="Gdanetz K."/>
            <person name="Chilvers M.I."/>
        </authorList>
    </citation>
    <scope>NUCLEOTIDE SEQUENCE</scope>
    <source>
        <strain evidence="4">PM02</strain>
    </source>
</reference>
<feature type="region of interest" description="Disordered" evidence="2">
    <location>
        <begin position="507"/>
        <end position="538"/>
    </location>
</feature>
<dbReference type="InterPro" id="IPR051640">
    <property type="entry name" value="GRB10-interact_GYF"/>
</dbReference>
<dbReference type="Pfam" id="PF02213">
    <property type="entry name" value="GYF"/>
    <property type="match status" value="1"/>
</dbReference>
<feature type="region of interest" description="Disordered" evidence="2">
    <location>
        <begin position="1231"/>
        <end position="1298"/>
    </location>
</feature>
<accession>A0AAD9I3F6</accession>
<feature type="compositionally biased region" description="Polar residues" evidence="2">
    <location>
        <begin position="901"/>
        <end position="913"/>
    </location>
</feature>
<evidence type="ECO:0000256" key="1">
    <source>
        <dbReference type="SAM" id="Coils"/>
    </source>
</evidence>
<feature type="compositionally biased region" description="Basic and acidic residues" evidence="2">
    <location>
        <begin position="799"/>
        <end position="811"/>
    </location>
</feature>
<evidence type="ECO:0000259" key="3">
    <source>
        <dbReference type="PROSITE" id="PS50829"/>
    </source>
</evidence>
<feature type="compositionally biased region" description="Polar residues" evidence="2">
    <location>
        <begin position="217"/>
        <end position="232"/>
    </location>
</feature>
<feature type="compositionally biased region" description="Basic and acidic residues" evidence="2">
    <location>
        <begin position="296"/>
        <end position="309"/>
    </location>
</feature>
<feature type="domain" description="GYF" evidence="3">
    <location>
        <begin position="588"/>
        <end position="636"/>
    </location>
</feature>
<feature type="region of interest" description="Disordered" evidence="2">
    <location>
        <begin position="1088"/>
        <end position="1109"/>
    </location>
</feature>
<dbReference type="SMART" id="SM00444">
    <property type="entry name" value="GYF"/>
    <property type="match status" value="1"/>
</dbReference>
<protein>
    <recommendedName>
        <fullName evidence="3">GYF domain-containing protein</fullName>
    </recommendedName>
</protein>
<dbReference type="PROSITE" id="PS50829">
    <property type="entry name" value="GYF"/>
    <property type="match status" value="1"/>
</dbReference>
<dbReference type="PANTHER" id="PTHR14445">
    <property type="entry name" value="GRB10 INTERACTING GYF PROTEIN"/>
    <property type="match status" value="1"/>
</dbReference>
<dbReference type="Gene3D" id="3.30.1490.40">
    <property type="match status" value="1"/>
</dbReference>
<feature type="coiled-coil region" evidence="1">
    <location>
        <begin position="1035"/>
        <end position="1062"/>
    </location>
</feature>
<dbReference type="InterPro" id="IPR035445">
    <property type="entry name" value="GYF-like_dom_sf"/>
</dbReference>
<feature type="region of interest" description="Disordered" evidence="2">
    <location>
        <begin position="90"/>
        <end position="236"/>
    </location>
</feature>
<feature type="compositionally biased region" description="Basic and acidic residues" evidence="2">
    <location>
        <begin position="353"/>
        <end position="363"/>
    </location>
</feature>
<feature type="compositionally biased region" description="Polar residues" evidence="2">
    <location>
        <begin position="520"/>
        <end position="532"/>
    </location>
</feature>
<comment type="caution">
    <text evidence="4">The sequence shown here is derived from an EMBL/GenBank/DDBJ whole genome shotgun (WGS) entry which is preliminary data.</text>
</comment>
<keyword evidence="1" id="KW-0175">Coiled coil</keyword>
<feature type="region of interest" description="Disordered" evidence="2">
    <location>
        <begin position="252"/>
        <end position="406"/>
    </location>
</feature>
<evidence type="ECO:0000256" key="2">
    <source>
        <dbReference type="SAM" id="MobiDB-lite"/>
    </source>
</evidence>
<feature type="region of interest" description="Disordered" evidence="2">
    <location>
        <begin position="755"/>
        <end position="780"/>
    </location>
</feature>
<name>A0AAD9I3F6_9PEZI</name>
<dbReference type="InterPro" id="IPR003169">
    <property type="entry name" value="GYF"/>
</dbReference>
<feature type="compositionally biased region" description="Low complexity" evidence="2">
    <location>
        <begin position="1273"/>
        <end position="1284"/>
    </location>
</feature>
<feature type="compositionally biased region" description="Polar residues" evidence="2">
    <location>
        <begin position="1238"/>
        <end position="1249"/>
    </location>
</feature>
<dbReference type="Proteomes" id="UP001217918">
    <property type="component" value="Unassembled WGS sequence"/>
</dbReference>
<feature type="compositionally biased region" description="Pro residues" evidence="2">
    <location>
        <begin position="883"/>
        <end position="896"/>
    </location>
</feature>
<feature type="region of interest" description="Disordered" evidence="2">
    <location>
        <begin position="799"/>
        <end position="818"/>
    </location>
</feature>
<sequence>MQNERDPSRSIENFHRASPLRPLAKIEIRATPDEEIPVAAQAAANGHDPTGLGLSVGLPPRPQILLLLSPLKLSSLIGSIKPIGLQEMTEEERELFSSDVNSTAKNPQNKDGGHHGGGGPNGRKTSVSHGNAVGYAPTSPTTASRPGARRRETTDANPFSTGALTSPTSAGRFSRDESSPWFSRKNTDVKESVQDEPEDEPANLSARANPPFGPARASTSGSSGFVATSSLWGSPASGPGTLFGHFALPGARPVGGGVAGGSRLAHLMPTNNDGAGSKPGDGPSPDTARPWRTGRQHTDTDPCAGEDKYAGSATLGGAQDSSPQTLPSQLHRPAYDTPAKGSSADFGIPPGDRLAEERDESAVERLTQNDAGGEQPTGFNAMSRPFGTGPFDGSDRSQNSSAGAKNYPSLGSLAGLTGWPAGPSIGTPDRDRHSGFGGAFGGNLFNAVGDLQSPSLGSLSGVFGPASASNLPRGSKLGSLFPPAMQAQMQSHDQDSHGDAVPELRQGQTNPLGAIGRGSIGQQTRETGSPLRTTMRPPFDDAYSPFTTADRQSALTTTSQGTTFASATAGTIPDPTGAQNRVMVMPDRMMWVYLDPQGLVQGPWNGLEMNDWYKANFFSPDLRVKKLEDAEFEPLGQLIRRIGNSREPFLVPQMGIPHGPPNPGPFGVPDSRGGVVPPLQNAFPTFGKTLTAEEQNNLERRKQEEQILMARQRGSVPAELFAPDLTAQERQMLLANMQGGSSALGTYASAHSQASVAPIGTTPADRSGRGQLPPVDQLQQDEQGFKPRLQEFLGLRTQRDGQAEENSRDADQQAADDAVASLVQADAEEMAQKLRDAMDQTHDGTKGSSALAQQSLSLTQLVRKTQADAAAAAAAANSAGFPMPFPPPQPSTPLPAPTAQRVRSNLPSQYDSRSGTGTPDTTSDAAAAAAPAAPPTAPWAGTEAQKGPSLKEIQEAQAKKQAKQEEAAMAARRFALETETASLREREKNAAVAPGLPSTSTWGTGSPVGGASAAGSPWAQTAAIKASAASVASSAANARQRLADIQREEEAKKHRQQQAQAQAQAVLQASSSAASAALGKRYADLASKPTGPPGLGHATAGGVPTVGGGWTTVGSSGKARVPTGPSAQARAGSAANVKPAAPAAKPVAKPATVVAPKDNGSAALDEFNKWLHRELARGLDKLNAAELESFASTLLILPLDSGIIADSVYASSTTMDGRHFGEEFVRRKKLADRGVVEKSTSQDTTKNGSNGNGGWNEVAKKGGNAAPKEDAAAADGSNAAGSSSQFKVVPGRKKGGKK</sequence>
<feature type="compositionally biased region" description="Polar residues" evidence="2">
    <location>
        <begin position="319"/>
        <end position="328"/>
    </location>
</feature>
<feature type="compositionally biased region" description="Polar residues" evidence="2">
    <location>
        <begin position="98"/>
        <end position="109"/>
    </location>
</feature>
<evidence type="ECO:0000313" key="4">
    <source>
        <dbReference type="EMBL" id="KAK2069939.1"/>
    </source>
</evidence>
<organism evidence="4 5">
    <name type="scientific">Phyllachora maydis</name>
    <dbReference type="NCBI Taxonomy" id="1825666"/>
    <lineage>
        <taxon>Eukaryota</taxon>
        <taxon>Fungi</taxon>
        <taxon>Dikarya</taxon>
        <taxon>Ascomycota</taxon>
        <taxon>Pezizomycotina</taxon>
        <taxon>Sordariomycetes</taxon>
        <taxon>Sordariomycetidae</taxon>
        <taxon>Phyllachorales</taxon>
        <taxon>Phyllachoraceae</taxon>
        <taxon>Phyllachora</taxon>
    </lineage>
</organism>
<gene>
    <name evidence="4" type="ORF">P8C59_004479</name>
</gene>
<dbReference type="GO" id="GO:0005829">
    <property type="term" value="C:cytosol"/>
    <property type="evidence" value="ECO:0007669"/>
    <property type="project" value="TreeGrafter"/>
</dbReference>
<feature type="compositionally biased region" description="Polar residues" evidence="2">
    <location>
        <begin position="155"/>
        <end position="171"/>
    </location>
</feature>
<keyword evidence="5" id="KW-1185">Reference proteome</keyword>
<feature type="compositionally biased region" description="Low complexity" evidence="2">
    <location>
        <begin position="914"/>
        <end position="931"/>
    </location>
</feature>
<dbReference type="PANTHER" id="PTHR14445:SF36">
    <property type="entry name" value="FI03272P-RELATED"/>
    <property type="match status" value="1"/>
</dbReference>
<dbReference type="SUPFAM" id="SSF55277">
    <property type="entry name" value="GYF domain"/>
    <property type="match status" value="1"/>
</dbReference>
<evidence type="ECO:0000313" key="5">
    <source>
        <dbReference type="Proteomes" id="UP001217918"/>
    </source>
</evidence>
<dbReference type="EMBL" id="JAQQPM010000003">
    <property type="protein sequence ID" value="KAK2069939.1"/>
    <property type="molecule type" value="Genomic_DNA"/>
</dbReference>